<feature type="region of interest" description="Disordered" evidence="2">
    <location>
        <begin position="391"/>
        <end position="421"/>
    </location>
</feature>
<evidence type="ECO:0000313" key="4">
    <source>
        <dbReference type="Proteomes" id="UP000005226"/>
    </source>
</evidence>
<reference evidence="3" key="3">
    <citation type="submission" date="2025-09" db="UniProtKB">
        <authorList>
            <consortium name="Ensembl"/>
        </authorList>
    </citation>
    <scope>IDENTIFICATION</scope>
</reference>
<keyword evidence="4" id="KW-1185">Reference proteome</keyword>
<dbReference type="AlphaFoldDB" id="A0A3B5KGX0"/>
<dbReference type="PANTHER" id="PTHR33663">
    <property type="entry name" value="COILED-COIL DOMAIN-CONTAINING PROTEIN 177"/>
    <property type="match status" value="1"/>
</dbReference>
<protein>
    <recommendedName>
        <fullName evidence="5">Coiled-coil domain containing 177</fullName>
    </recommendedName>
</protein>
<dbReference type="InParanoid" id="A0A3B5KGX0"/>
<feature type="region of interest" description="Disordered" evidence="2">
    <location>
        <begin position="1"/>
        <end position="30"/>
    </location>
</feature>
<reference evidence="3 4" key="1">
    <citation type="journal article" date="2011" name="Genome Biol. Evol.">
        <title>Integration of the genetic map and genome assembly of fugu facilitates insights into distinct features of genome evolution in teleosts and mammals.</title>
        <authorList>
            <person name="Kai W."/>
            <person name="Kikuchi K."/>
            <person name="Tohari S."/>
            <person name="Chew A.K."/>
            <person name="Tay A."/>
            <person name="Fujiwara A."/>
            <person name="Hosoya S."/>
            <person name="Suetake H."/>
            <person name="Naruse K."/>
            <person name="Brenner S."/>
            <person name="Suzuki Y."/>
            <person name="Venkatesh B."/>
        </authorList>
    </citation>
    <scope>NUCLEOTIDE SEQUENCE [LARGE SCALE GENOMIC DNA]</scope>
</reference>
<evidence type="ECO:0008006" key="5">
    <source>
        <dbReference type="Google" id="ProtNLM"/>
    </source>
</evidence>
<organism evidence="3 4">
    <name type="scientific">Takifugu rubripes</name>
    <name type="common">Japanese pufferfish</name>
    <name type="synonym">Fugu rubripes</name>
    <dbReference type="NCBI Taxonomy" id="31033"/>
    <lineage>
        <taxon>Eukaryota</taxon>
        <taxon>Metazoa</taxon>
        <taxon>Chordata</taxon>
        <taxon>Craniata</taxon>
        <taxon>Vertebrata</taxon>
        <taxon>Euteleostomi</taxon>
        <taxon>Actinopterygii</taxon>
        <taxon>Neopterygii</taxon>
        <taxon>Teleostei</taxon>
        <taxon>Neoteleostei</taxon>
        <taxon>Acanthomorphata</taxon>
        <taxon>Eupercaria</taxon>
        <taxon>Tetraodontiformes</taxon>
        <taxon>Tetradontoidea</taxon>
        <taxon>Tetraodontidae</taxon>
        <taxon>Takifugu</taxon>
    </lineage>
</organism>
<feature type="compositionally biased region" description="Basic and acidic residues" evidence="2">
    <location>
        <begin position="198"/>
        <end position="230"/>
    </location>
</feature>
<proteinExistence type="predicted"/>
<dbReference type="Ensembl" id="ENSTRUT00000056546.2">
    <property type="protein sequence ID" value="ENSTRUP00000055288.2"/>
    <property type="gene ID" value="ENSTRUG00000022432.2"/>
</dbReference>
<dbReference type="InterPro" id="IPR029090">
    <property type="entry name" value="DUF4659"/>
</dbReference>
<accession>A0A3B5KGX0</accession>
<dbReference type="PANTHER" id="PTHR33663:SF3">
    <property type="entry name" value="COILED-COIL DOMAIN-CONTAINING PROTEIN 185"/>
    <property type="match status" value="1"/>
</dbReference>
<feature type="compositionally biased region" description="Basic and acidic residues" evidence="2">
    <location>
        <begin position="11"/>
        <end position="24"/>
    </location>
</feature>
<dbReference type="GeneTree" id="ENSGT00940000164505"/>
<dbReference type="OMA" id="RVMHESY"/>
<dbReference type="Pfam" id="PF15558">
    <property type="entry name" value="DUF4659"/>
    <property type="match status" value="1"/>
</dbReference>
<feature type="region of interest" description="Disordered" evidence="2">
    <location>
        <begin position="198"/>
        <end position="231"/>
    </location>
</feature>
<reference evidence="3" key="2">
    <citation type="submission" date="2025-08" db="UniProtKB">
        <authorList>
            <consortium name="Ensembl"/>
        </authorList>
    </citation>
    <scope>IDENTIFICATION</scope>
</reference>
<evidence type="ECO:0000256" key="1">
    <source>
        <dbReference type="SAM" id="Coils"/>
    </source>
</evidence>
<evidence type="ECO:0000256" key="2">
    <source>
        <dbReference type="SAM" id="MobiDB-lite"/>
    </source>
</evidence>
<feature type="coiled-coil region" evidence="1">
    <location>
        <begin position="471"/>
        <end position="520"/>
    </location>
</feature>
<dbReference type="STRING" id="31033.ENSTRUP00000055288"/>
<feature type="compositionally biased region" description="Polar residues" evidence="2">
    <location>
        <begin position="1"/>
        <end position="10"/>
    </location>
</feature>
<sequence>MGELNGTSSVLRRDLPPSEAEGSRQPRSVPTCARLGLRPVQLLIKSLNERLAERNVLPFESVRLMHESYEKERRRLLQTRQEERGRITEAAGDRLQCNDSQVSGPEVKDYKRDRRTTGPVQYADLCIKGGPASRSCSAADHPGRTRGCSFGLGDLKYPKAIEMKVERLTKDINEEMCVSLSERDRKIAALMLLKHQEEQDSLKHSQKQEQERQEAHRKEEAQRVEEDKERLKKLKKNMQRWQEELEARRRTRQQWEAETIGQREKEVQLQQDKCRRVKEEVEARRKENMNAARKEACARKHCQEEHLREKEEVEKRRQDRERRAAVEREQKAWRSKRTQVEKKRRQLEERNHQEILRHVLLKEQAERRVEEEAAHRRRELERKLRRSCEKHAEATEERHKEAQQRAVQEEHNIERARGRAEARRVGRLTYKQTLVRLSQQRTERAALLTFARTRDRAEQVKERNRRRQLCHGMLRERIRREEEEARQVRERCIWAKEWRRERLRRQREQLQEEARRLARASFHMRERVRQQTCRRSFHRMALEAQLSASLANMKL</sequence>
<dbReference type="Proteomes" id="UP000005226">
    <property type="component" value="Chromosome 4"/>
</dbReference>
<gene>
    <name evidence="3" type="primary">LOC105416392</name>
</gene>
<name>A0A3B5KGX0_TAKRU</name>
<feature type="region of interest" description="Disordered" evidence="2">
    <location>
        <begin position="308"/>
        <end position="346"/>
    </location>
</feature>
<keyword evidence="1" id="KW-0175">Coiled coil</keyword>
<evidence type="ECO:0000313" key="3">
    <source>
        <dbReference type="Ensembl" id="ENSTRUP00000055288.2"/>
    </source>
</evidence>